<dbReference type="Proteomes" id="UP001154266">
    <property type="component" value="Unassembled WGS sequence"/>
</dbReference>
<reference evidence="2" key="1">
    <citation type="journal article" date="2023" name="Environ. Microbiol.">
        <title>The 2-methylpropene degradation pathway in Mycobacteriaceae family strains.</title>
        <authorList>
            <person name="Helbich S."/>
            <person name="Barrantes I."/>
            <person name="Dos Anjos Borges L.G."/>
            <person name="Pieper D.H."/>
            <person name="Vainshtein Y."/>
            <person name="Sohn K."/>
            <person name="Engesser K.H."/>
        </authorList>
    </citation>
    <scope>NUCLEOTIDE SEQUENCE</scope>
    <source>
        <strain evidence="2">IBE100</strain>
    </source>
</reference>
<feature type="transmembrane region" description="Helical" evidence="1">
    <location>
        <begin position="12"/>
        <end position="37"/>
    </location>
</feature>
<gene>
    <name evidence="2" type="ORF">MNO81_01980</name>
</gene>
<dbReference type="RefSeq" id="WP_264001694.1">
    <property type="nucleotide sequence ID" value="NZ_JACKRT010000865.1"/>
</dbReference>
<dbReference type="Gene3D" id="3.90.1150.10">
    <property type="entry name" value="Aspartate Aminotransferase, domain 1"/>
    <property type="match status" value="1"/>
</dbReference>
<keyword evidence="1" id="KW-0812">Transmembrane</keyword>
<dbReference type="InterPro" id="IPR015422">
    <property type="entry name" value="PyrdxlP-dep_Trfase_small"/>
</dbReference>
<comment type="caution">
    <text evidence="2">The sequence shown here is derived from an EMBL/GenBank/DDBJ whole genome shotgun (WGS) entry which is preliminary data.</text>
</comment>
<keyword evidence="1" id="KW-1133">Transmembrane helix</keyword>
<organism evidence="2 3">
    <name type="scientific">Mycolicibacterium gadium</name>
    <name type="common">Mycobacterium gadium</name>
    <dbReference type="NCBI Taxonomy" id="1794"/>
    <lineage>
        <taxon>Bacteria</taxon>
        <taxon>Bacillati</taxon>
        <taxon>Actinomycetota</taxon>
        <taxon>Actinomycetes</taxon>
        <taxon>Mycobacteriales</taxon>
        <taxon>Mycobacteriaceae</taxon>
        <taxon>Mycolicibacterium</taxon>
    </lineage>
</organism>
<dbReference type="EMBL" id="JAKZMO010000001">
    <property type="protein sequence ID" value="MDG5481565.1"/>
    <property type="molecule type" value="Genomic_DNA"/>
</dbReference>
<sequence length="76" mass="7996">MVRARHRARRNALLGSLVDALPGASVTGIAAGLHVLVTLPDSDVDDAVVADELSDAGVLVHPLSWHRRRPASRAAV</sequence>
<evidence type="ECO:0000313" key="3">
    <source>
        <dbReference type="Proteomes" id="UP001154266"/>
    </source>
</evidence>
<accession>A0ABT6GJM0</accession>
<keyword evidence="1" id="KW-0472">Membrane</keyword>
<name>A0ABT6GJM0_MYCGU</name>
<evidence type="ECO:0000313" key="2">
    <source>
        <dbReference type="EMBL" id="MDG5481565.1"/>
    </source>
</evidence>
<proteinExistence type="predicted"/>
<evidence type="ECO:0000256" key="1">
    <source>
        <dbReference type="SAM" id="Phobius"/>
    </source>
</evidence>
<dbReference type="SUPFAM" id="SSF53383">
    <property type="entry name" value="PLP-dependent transferases"/>
    <property type="match status" value="1"/>
</dbReference>
<keyword evidence="3" id="KW-1185">Reference proteome</keyword>
<dbReference type="InterPro" id="IPR015424">
    <property type="entry name" value="PyrdxlP-dep_Trfase"/>
</dbReference>
<protein>
    <submittedName>
        <fullName evidence="2">Uncharacterized protein</fullName>
    </submittedName>
</protein>